<dbReference type="OrthoDB" id="5946508at2759"/>
<dbReference type="Pfam" id="PF11326">
    <property type="entry name" value="PANTS-like"/>
    <property type="match status" value="1"/>
</dbReference>
<dbReference type="PANTHER" id="PTHR28052:SF1">
    <property type="entry name" value="UPF0545 PROTEIN C22ORF39"/>
    <property type="match status" value="1"/>
</dbReference>
<gene>
    <name evidence="5" type="ORF">CLODIP_2_CD00265</name>
</gene>
<comment type="caution">
    <text evidence="5">The sequence shown here is derived from an EMBL/GenBank/DDBJ whole genome shotgun (WGS) entry which is preliminary data.</text>
</comment>
<protein>
    <recommendedName>
        <fullName evidence="3">Synaptic plasticity regulator PANTS</fullName>
    </recommendedName>
    <alternativeName>
        <fullName evidence="4">Plasticity-associated neural transcript short</fullName>
    </alternativeName>
</protein>
<evidence type="ECO:0000313" key="5">
    <source>
        <dbReference type="EMBL" id="CAB3370230.1"/>
    </source>
</evidence>
<evidence type="ECO:0000256" key="1">
    <source>
        <dbReference type="ARBA" id="ARBA00006412"/>
    </source>
</evidence>
<dbReference type="Proteomes" id="UP000494165">
    <property type="component" value="Unassembled WGS sequence"/>
</dbReference>
<dbReference type="PANTHER" id="PTHR28052">
    <property type="entry name" value="UPF0545 PROTEIN C22ORF39"/>
    <property type="match status" value="1"/>
</dbReference>
<evidence type="ECO:0000256" key="2">
    <source>
        <dbReference type="ARBA" id="ARBA00043942"/>
    </source>
</evidence>
<evidence type="ECO:0000313" key="6">
    <source>
        <dbReference type="Proteomes" id="UP000494165"/>
    </source>
</evidence>
<sequence>MEVKNEEKSDKSEIHDKAFEWLVRPCDQYKDELSECMSLKGRFHQYFIYGQPQDCSQWKVDYENCGKAETNAKAMNELVTSERKRYAQRMLPHLKNDTWESRESPPEDWSKPLPEFLQKAYEGSYLDLKNKELKQDPVKSVYEERTLCVIM</sequence>
<proteinExistence type="inferred from homology"/>
<dbReference type="EMBL" id="CADEPI010000051">
    <property type="protein sequence ID" value="CAB3370230.1"/>
    <property type="molecule type" value="Genomic_DNA"/>
</dbReference>
<keyword evidence="6" id="KW-1185">Reference proteome</keyword>
<evidence type="ECO:0000256" key="3">
    <source>
        <dbReference type="ARBA" id="ARBA00044072"/>
    </source>
</evidence>
<organism evidence="5 6">
    <name type="scientific">Cloeon dipterum</name>
    <dbReference type="NCBI Taxonomy" id="197152"/>
    <lineage>
        <taxon>Eukaryota</taxon>
        <taxon>Metazoa</taxon>
        <taxon>Ecdysozoa</taxon>
        <taxon>Arthropoda</taxon>
        <taxon>Hexapoda</taxon>
        <taxon>Insecta</taxon>
        <taxon>Pterygota</taxon>
        <taxon>Palaeoptera</taxon>
        <taxon>Ephemeroptera</taxon>
        <taxon>Pisciforma</taxon>
        <taxon>Baetidae</taxon>
        <taxon>Cloeon</taxon>
    </lineage>
</organism>
<dbReference type="GO" id="GO:0043083">
    <property type="term" value="C:synaptic cleft"/>
    <property type="evidence" value="ECO:0007669"/>
    <property type="project" value="UniProtKB-SubCell"/>
</dbReference>
<dbReference type="InterPro" id="IPR021475">
    <property type="entry name" value="Pants/Emi1-like"/>
</dbReference>
<reference evidence="5 6" key="1">
    <citation type="submission" date="2020-04" db="EMBL/GenBank/DDBJ databases">
        <authorList>
            <person name="Alioto T."/>
            <person name="Alioto T."/>
            <person name="Gomez Garrido J."/>
        </authorList>
    </citation>
    <scope>NUCLEOTIDE SEQUENCE [LARGE SCALE GENOMIC DNA]</scope>
</reference>
<name>A0A8S1CY21_9INSE</name>
<comment type="subcellular location">
    <subcellularLocation>
        <location evidence="2">Synaptic cleft</location>
    </subcellularLocation>
</comment>
<dbReference type="AlphaFoldDB" id="A0A8S1CY21"/>
<comment type="similarity">
    <text evidence="1">Belongs to the UPF0545 family.</text>
</comment>
<accession>A0A8S1CY21</accession>
<evidence type="ECO:0000256" key="4">
    <source>
        <dbReference type="ARBA" id="ARBA00044235"/>
    </source>
</evidence>